<dbReference type="eggNOG" id="ENOG502QPHY">
    <property type="taxonomic scope" value="Eukaryota"/>
</dbReference>
<feature type="compositionally biased region" description="Polar residues" evidence="1">
    <location>
        <begin position="11"/>
        <end position="21"/>
    </location>
</feature>
<dbReference type="GO" id="GO:0005737">
    <property type="term" value="C:cytoplasm"/>
    <property type="evidence" value="ECO:0007669"/>
    <property type="project" value="TreeGrafter"/>
</dbReference>
<dbReference type="PANTHER" id="PTHR28307:SF2">
    <property type="entry name" value="PROTEIN PAL1"/>
    <property type="match status" value="1"/>
</dbReference>
<dbReference type="InParanoid" id="G0VJ22"/>
<dbReference type="Proteomes" id="UP000001640">
    <property type="component" value="Chromosome 8"/>
</dbReference>
<protein>
    <submittedName>
        <fullName evidence="2">Uncharacterized protein</fullName>
    </submittedName>
</protein>
<dbReference type="EMBL" id="HE576759">
    <property type="protein sequence ID" value="CCC71500.1"/>
    <property type="molecule type" value="Genomic_DNA"/>
</dbReference>
<evidence type="ECO:0000313" key="2">
    <source>
        <dbReference type="EMBL" id="CCC71500.1"/>
    </source>
</evidence>
<dbReference type="GeneID" id="96905178"/>
<proteinExistence type="predicted"/>
<evidence type="ECO:0000256" key="1">
    <source>
        <dbReference type="SAM" id="MobiDB-lite"/>
    </source>
</evidence>
<dbReference type="KEGG" id="ncs:NCAS_0H01900"/>
<gene>
    <name evidence="2" type="primary">NCAS0H01900</name>
    <name evidence="2" type="ordered locus">NCAS_0H01900</name>
</gene>
<dbReference type="PANTHER" id="PTHR28307">
    <property type="entry name" value="PROTEIN PAL1"/>
    <property type="match status" value="1"/>
</dbReference>
<dbReference type="InterPro" id="IPR013226">
    <property type="entry name" value="Pal1"/>
</dbReference>
<feature type="region of interest" description="Disordered" evidence="1">
    <location>
        <begin position="1"/>
        <end position="22"/>
    </location>
</feature>
<name>G0VJ22_NAUCA</name>
<dbReference type="AlphaFoldDB" id="G0VJ22"/>
<reference key="2">
    <citation type="submission" date="2011-08" db="EMBL/GenBank/DDBJ databases">
        <title>Genome sequence of Naumovozyma castellii.</title>
        <authorList>
            <person name="Gordon J.L."/>
            <person name="Armisen D."/>
            <person name="Proux-Wera E."/>
            <person name="OhEigeartaigh S.S."/>
            <person name="Byrne K.P."/>
            <person name="Wolfe K.H."/>
        </authorList>
    </citation>
    <scope>NUCLEOTIDE SEQUENCE</scope>
    <source>
        <strain>Type strain:CBS 4309</strain>
    </source>
</reference>
<dbReference type="RefSeq" id="XP_003677848.1">
    <property type="nucleotide sequence ID" value="XM_003677800.1"/>
</dbReference>
<dbReference type="OrthoDB" id="5352132at2759"/>
<accession>G0VJ22</accession>
<organism evidence="2 3">
    <name type="scientific">Naumovozyma castellii</name>
    <name type="common">Yeast</name>
    <name type="synonym">Saccharomyces castellii</name>
    <dbReference type="NCBI Taxonomy" id="27288"/>
    <lineage>
        <taxon>Eukaryota</taxon>
        <taxon>Fungi</taxon>
        <taxon>Dikarya</taxon>
        <taxon>Ascomycota</taxon>
        <taxon>Saccharomycotina</taxon>
        <taxon>Saccharomycetes</taxon>
        <taxon>Saccharomycetales</taxon>
        <taxon>Saccharomycetaceae</taxon>
        <taxon>Naumovozyma</taxon>
    </lineage>
</organism>
<sequence>MFNPFVDDAFKSSSTSSFCDQSEQKTKTEKLTVYTKNTFSNPVNMDMIDKLDLSAVYGGAFHHDGPFEACMPYNNRNRRSAPIEAFQPNGPNNSLSGATMIKSPLDEIFGRDNINDEEEVYDKNKGSNVVFYDYFGSRTVSGTISGGGSLNTDMTPFGSIEGQSFSHRPLGPELATMTFIDNGYNSSSDDESEGDTATTTLLGDKHANKRKKGAFRGFFKVFKSSRGK</sequence>
<reference evidence="2 3" key="1">
    <citation type="journal article" date="2011" name="Proc. Natl. Acad. Sci. U.S.A.">
        <title>Evolutionary erosion of yeast sex chromosomes by mating-type switching accidents.</title>
        <authorList>
            <person name="Gordon J.L."/>
            <person name="Armisen D."/>
            <person name="Proux-Wera E."/>
            <person name="Oheigeartaigh S.S."/>
            <person name="Byrne K.P."/>
            <person name="Wolfe K.H."/>
        </authorList>
    </citation>
    <scope>NUCLEOTIDE SEQUENCE [LARGE SCALE GENOMIC DNA]</scope>
    <source>
        <strain evidence="3">ATCC 76901 / BCRC 22586 / CBS 4309 / NBRC 1992 / NRRL Y-12630</strain>
    </source>
</reference>
<dbReference type="Pfam" id="PF08316">
    <property type="entry name" value="Pal1"/>
    <property type="match status" value="1"/>
</dbReference>
<feature type="region of interest" description="Disordered" evidence="1">
    <location>
        <begin position="182"/>
        <end position="204"/>
    </location>
</feature>
<dbReference type="HOGENOM" id="CLU_1215067_0_0_1"/>
<evidence type="ECO:0000313" key="3">
    <source>
        <dbReference type="Proteomes" id="UP000001640"/>
    </source>
</evidence>
<keyword evidence="3" id="KW-1185">Reference proteome</keyword>